<feature type="transmembrane region" description="Helical" evidence="1">
    <location>
        <begin position="17"/>
        <end position="37"/>
    </location>
</feature>
<keyword evidence="1" id="KW-0472">Membrane</keyword>
<sequence length="67" mass="7249">MEKVLYSARKGAGDYKLLIPLSCIFVIIQALSTVVIYKPIDIGISHLFIASSALIGTVAKNLDLSRV</sequence>
<evidence type="ECO:0000313" key="3">
    <source>
        <dbReference type="Proteomes" id="UP000422232"/>
    </source>
</evidence>
<protein>
    <submittedName>
        <fullName evidence="2">Uncharacterized protein</fullName>
    </submittedName>
</protein>
<accession>A0A9Q6PSA0</accession>
<organism evidence="2 3">
    <name type="scientific">Piscirickettsia salmonis</name>
    <dbReference type="NCBI Taxonomy" id="1238"/>
    <lineage>
        <taxon>Bacteria</taxon>
        <taxon>Pseudomonadati</taxon>
        <taxon>Pseudomonadota</taxon>
        <taxon>Gammaproteobacteria</taxon>
        <taxon>Thiotrichales</taxon>
        <taxon>Piscirickettsiaceae</taxon>
        <taxon>Piscirickettsia</taxon>
    </lineage>
</organism>
<name>A0A9Q6PSA0_PISSA</name>
<reference evidence="2 3" key="1">
    <citation type="submission" date="2019-04" db="EMBL/GenBank/DDBJ databases">
        <title>Complete genome sequencing of Piscirickettsia salmonis strain Psal-009.</title>
        <authorList>
            <person name="Schober I."/>
            <person name="Bunk B."/>
            <person name="Sproer C."/>
            <person name="Carril G.P."/>
            <person name="Riedel T."/>
            <person name="Flores-Herrera P.A."/>
            <person name="Nourdin-Galindo G."/>
            <person name="Marshall S.H."/>
            <person name="Overmann J."/>
        </authorList>
    </citation>
    <scope>NUCLEOTIDE SEQUENCE [LARGE SCALE GENOMIC DNA]</scope>
    <source>
        <strain evidence="2 3">Psal-009</strain>
    </source>
</reference>
<feature type="transmembrane region" description="Helical" evidence="1">
    <location>
        <begin position="43"/>
        <end position="62"/>
    </location>
</feature>
<gene>
    <name evidence="2" type="ORF">Psal009_01255</name>
</gene>
<keyword evidence="1" id="KW-0812">Transmembrane</keyword>
<dbReference type="Proteomes" id="UP000422232">
    <property type="component" value="Chromosome"/>
</dbReference>
<keyword evidence="1" id="KW-1133">Transmembrane helix</keyword>
<keyword evidence="3" id="KW-1185">Reference proteome</keyword>
<dbReference type="EMBL" id="CP038908">
    <property type="protein sequence ID" value="QGO05367.1"/>
    <property type="molecule type" value="Genomic_DNA"/>
</dbReference>
<dbReference type="AlphaFoldDB" id="A0A9Q6PSA0"/>
<evidence type="ECO:0000256" key="1">
    <source>
        <dbReference type="SAM" id="Phobius"/>
    </source>
</evidence>
<proteinExistence type="predicted"/>
<evidence type="ECO:0000313" key="2">
    <source>
        <dbReference type="EMBL" id="QGO05367.1"/>
    </source>
</evidence>